<keyword evidence="2" id="KW-1185">Reference proteome</keyword>
<accession>D1BBK9</accession>
<name>D1BBK9_SANKS</name>
<sequence>MVNTLNPNDPIADFTADVQAVKQRHENIQIALKAANASGADKKGATADYIFRVGGEFELFQHRWHIAAISKKPSKFVASLNQTLATKVQALPGHGIISALGSLSLAYPAWLTAEQIETLLDESERNVTFKDVAEWKKAASKQLDSPFDSKVAQIAQSLEDTWALNLLKSTRNVIAHSSKSSLKDLNTRLAPHSPTNPDGITGSANAKLSRGVTNGVPKKVGDVSVYLHAVQGGERRADVLADRVVAIVNKLQYP</sequence>
<evidence type="ECO:0008006" key="3">
    <source>
        <dbReference type="Google" id="ProtNLM"/>
    </source>
</evidence>
<dbReference type="OrthoDB" id="5147395at2"/>
<dbReference type="KEGG" id="ske:Sked_28780"/>
<dbReference type="STRING" id="446469.Sked_28780"/>
<proteinExistence type="predicted"/>
<reference evidence="1 2" key="1">
    <citation type="journal article" date="2009" name="Stand. Genomic Sci.">
        <title>Complete genome sequence of Sanguibacter keddieii type strain (ST-74).</title>
        <authorList>
            <person name="Ivanova N."/>
            <person name="Sikorski J."/>
            <person name="Sims D."/>
            <person name="Brettin T."/>
            <person name="Detter J.C."/>
            <person name="Han C."/>
            <person name="Lapidus A."/>
            <person name="Copeland A."/>
            <person name="Glavina Del Rio T."/>
            <person name="Nolan M."/>
            <person name="Chen F."/>
            <person name="Lucas S."/>
            <person name="Tice H."/>
            <person name="Cheng J.F."/>
            <person name="Bruce D."/>
            <person name="Goodwin L."/>
            <person name="Pitluck S."/>
            <person name="Pati A."/>
            <person name="Mavromatis K."/>
            <person name="Chen A."/>
            <person name="Palaniappan K."/>
            <person name="D'haeseleer P."/>
            <person name="Chain P."/>
            <person name="Bristow J."/>
            <person name="Eisen J.A."/>
            <person name="Markowitz V."/>
            <person name="Hugenholtz P."/>
            <person name="Goker M."/>
            <person name="Pukall R."/>
            <person name="Klenk H.P."/>
            <person name="Kyrpides N.C."/>
        </authorList>
    </citation>
    <scope>NUCLEOTIDE SEQUENCE [LARGE SCALE GENOMIC DNA]</scope>
    <source>
        <strain evidence="2">ATCC 51767 / DSM 10542 / NCFB 3025 / ST-74</strain>
    </source>
</reference>
<evidence type="ECO:0000313" key="1">
    <source>
        <dbReference type="EMBL" id="ACZ22780.1"/>
    </source>
</evidence>
<dbReference type="AlphaFoldDB" id="D1BBK9"/>
<gene>
    <name evidence="1" type="ordered locus">Sked_28780</name>
</gene>
<dbReference type="EMBL" id="CP001819">
    <property type="protein sequence ID" value="ACZ22780.1"/>
    <property type="molecule type" value="Genomic_DNA"/>
</dbReference>
<dbReference type="HOGENOM" id="CLU_1093683_0_0_11"/>
<dbReference type="Proteomes" id="UP000000322">
    <property type="component" value="Chromosome"/>
</dbReference>
<dbReference type="RefSeq" id="WP_012867849.1">
    <property type="nucleotide sequence ID" value="NC_013521.1"/>
</dbReference>
<organism evidence="1 2">
    <name type="scientific">Sanguibacter keddieii (strain ATCC 51767 / DSM 10542 / NCFB 3025 / ST-74)</name>
    <dbReference type="NCBI Taxonomy" id="446469"/>
    <lineage>
        <taxon>Bacteria</taxon>
        <taxon>Bacillati</taxon>
        <taxon>Actinomycetota</taxon>
        <taxon>Actinomycetes</taxon>
        <taxon>Micrococcales</taxon>
        <taxon>Sanguibacteraceae</taxon>
        <taxon>Sanguibacter</taxon>
    </lineage>
</organism>
<evidence type="ECO:0000313" key="2">
    <source>
        <dbReference type="Proteomes" id="UP000000322"/>
    </source>
</evidence>
<protein>
    <recommendedName>
        <fullName evidence="3">RiboL-PSP-HEPN domain-containing protein</fullName>
    </recommendedName>
</protein>